<gene>
    <name evidence="2" type="ordered locus">Minf_0829</name>
</gene>
<evidence type="ECO:0000313" key="3">
    <source>
        <dbReference type="Proteomes" id="UP000009149"/>
    </source>
</evidence>
<feature type="transmembrane region" description="Helical" evidence="1">
    <location>
        <begin position="53"/>
        <end position="72"/>
    </location>
</feature>
<dbReference type="HOGENOM" id="CLU_076606_0_0_0"/>
<proteinExistence type="predicted"/>
<dbReference type="Proteomes" id="UP000009149">
    <property type="component" value="Chromosome"/>
</dbReference>
<feature type="transmembrane region" description="Helical" evidence="1">
    <location>
        <begin position="23"/>
        <end position="41"/>
    </location>
</feature>
<evidence type="ECO:0000256" key="1">
    <source>
        <dbReference type="SAM" id="Phobius"/>
    </source>
</evidence>
<dbReference type="eggNOG" id="ENOG502Z88D">
    <property type="taxonomic scope" value="Bacteria"/>
</dbReference>
<protein>
    <submittedName>
        <fullName evidence="2">Uncharacterized membrane protein, predicted transporter</fullName>
    </submittedName>
</protein>
<feature type="transmembrane region" description="Helical" evidence="1">
    <location>
        <begin position="220"/>
        <end position="240"/>
    </location>
</feature>
<feature type="transmembrane region" description="Helical" evidence="1">
    <location>
        <begin position="252"/>
        <end position="276"/>
    </location>
</feature>
<name>B3E188_METI4</name>
<evidence type="ECO:0000313" key="2">
    <source>
        <dbReference type="EMBL" id="ACD82884.1"/>
    </source>
</evidence>
<keyword evidence="1" id="KW-1133">Transmembrane helix</keyword>
<dbReference type="AlphaFoldDB" id="B3E188"/>
<feature type="transmembrane region" description="Helical" evidence="1">
    <location>
        <begin position="167"/>
        <end position="197"/>
    </location>
</feature>
<feature type="transmembrane region" description="Helical" evidence="1">
    <location>
        <begin position="84"/>
        <end position="100"/>
    </location>
</feature>
<dbReference type="KEGG" id="min:Minf_0829"/>
<reference evidence="2 3" key="1">
    <citation type="journal article" date="2008" name="Biol. Direct">
        <title>Complete genome sequence of the extremely acidophilic methanotroph isolate V4, Methylacidiphilum infernorum, a representative of the bacterial phylum Verrucomicrobia.</title>
        <authorList>
            <person name="Hou S."/>
            <person name="Makarova K.S."/>
            <person name="Saw J.H."/>
            <person name="Senin P."/>
            <person name="Ly B.V."/>
            <person name="Zhou Z."/>
            <person name="Ren Y."/>
            <person name="Wang J."/>
            <person name="Galperin M.Y."/>
            <person name="Omelchenko M.V."/>
            <person name="Wolf Y.I."/>
            <person name="Yutin N."/>
            <person name="Koonin E.V."/>
            <person name="Stott M.B."/>
            <person name="Mountain B.W."/>
            <person name="Crowe M.A."/>
            <person name="Smirnova A.V."/>
            <person name="Dunfield P.F."/>
            <person name="Feng L."/>
            <person name="Wang L."/>
            <person name="Alam M."/>
        </authorList>
    </citation>
    <scope>NUCLEOTIDE SEQUENCE [LARGE SCALE GENOMIC DNA]</scope>
    <source>
        <strain evidence="3">Isolate V4</strain>
    </source>
</reference>
<organism evidence="2 3">
    <name type="scientific">Methylacidiphilum infernorum (isolate V4)</name>
    <name type="common">Methylokorus infernorum (strain V4)</name>
    <dbReference type="NCBI Taxonomy" id="481448"/>
    <lineage>
        <taxon>Bacteria</taxon>
        <taxon>Pseudomonadati</taxon>
        <taxon>Verrucomicrobiota</taxon>
        <taxon>Methylacidiphilae</taxon>
        <taxon>Methylacidiphilales</taxon>
        <taxon>Methylacidiphilaceae</taxon>
        <taxon>Methylacidiphilum (ex Ratnadevi et al. 2023)</taxon>
    </lineage>
</organism>
<keyword evidence="1" id="KW-0812">Transmembrane</keyword>
<keyword evidence="1" id="KW-0472">Membrane</keyword>
<dbReference type="EMBL" id="CP000975">
    <property type="protein sequence ID" value="ACD82884.1"/>
    <property type="molecule type" value="Genomic_DNA"/>
</dbReference>
<dbReference type="STRING" id="481448.Minf_0829"/>
<accession>B3E188</accession>
<sequence>MAILFRLFYLRYVMREKCVQEDACLRIHFYLGIGLLVSSWVANRLLEGARTHYFFFFLWLGYILTIDGILVLKRGDSPLRRMGISYLFLFLLSIPFWWLFEGINLRMHNWEYVGSHQFGPISYFLFASLSFSTVIPAVLTTAEWVRHWQWVDRLKKAKALHISSKKGVFVLGLICLLLLLSFPTIFYPFCWIFLFLLTEPLNAVFKKRTFLFGDLKRGDWRAVISLWIGVLICGLCWELWNWQSDPRWVYNIPYLGFFPLFEMPIMGYLGYLPFALELFSLSNLFWKGKLPIDL</sequence>
<feature type="transmembrane region" description="Helical" evidence="1">
    <location>
        <begin position="120"/>
        <end position="146"/>
    </location>
</feature>